<dbReference type="InterPro" id="IPR020839">
    <property type="entry name" value="SCD"/>
</dbReference>
<dbReference type="SUPFAM" id="SSF48371">
    <property type="entry name" value="ARM repeat"/>
    <property type="match status" value="1"/>
</dbReference>
<feature type="region of interest" description="Disordered" evidence="1">
    <location>
        <begin position="892"/>
        <end position="934"/>
    </location>
</feature>
<dbReference type="Pfam" id="PF21581">
    <property type="entry name" value="SCD"/>
    <property type="match status" value="1"/>
</dbReference>
<feature type="compositionally biased region" description="Acidic residues" evidence="1">
    <location>
        <begin position="1027"/>
        <end position="1043"/>
    </location>
</feature>
<feature type="compositionally biased region" description="Acidic residues" evidence="1">
    <location>
        <begin position="1068"/>
        <end position="1078"/>
    </location>
</feature>
<gene>
    <name evidence="3" type="ORF">FH972_022802</name>
</gene>
<evidence type="ECO:0000313" key="4">
    <source>
        <dbReference type="Proteomes" id="UP000327013"/>
    </source>
</evidence>
<dbReference type="AlphaFoldDB" id="A0A5N6KTM2"/>
<feature type="region of interest" description="Disordered" evidence="1">
    <location>
        <begin position="1000"/>
        <end position="1078"/>
    </location>
</feature>
<name>A0A5N6KTM2_9ROSI</name>
<evidence type="ECO:0000259" key="2">
    <source>
        <dbReference type="PROSITE" id="PS51425"/>
    </source>
</evidence>
<dbReference type="InterPro" id="IPR016024">
    <property type="entry name" value="ARM-type_fold"/>
</dbReference>
<dbReference type="Gene3D" id="1.25.10.10">
    <property type="entry name" value="Leucine-rich Repeat Variant"/>
    <property type="match status" value="1"/>
</dbReference>
<sequence>MAITNLARLLARRVQGPPAAARLLRQLTFPFRSFLQCTLRPVGTVGYCDIFGGDDDAETVAGQWLARFREHESDAVKEIINLVLRASGCQLAVTTEDVEDPDNCTNKLTDLQDEFQAEQQNVVEYPLIAKSRVAASFRKTLSAFLIAFIKTVAAEKILYESPELVENVQVWVSAMSSAANRPFRHTATVVSLDIITALAEVASDQIEAKARMLRQVEGEQKKARGGNKERIKSLQKEADAIGETKVTLDGLLRDWFETVFVHRYRDVDPKIRVDCLVSLAEWMNIYPDYFVDGEHLRYLGWCLSDISAQTRLTVLKGLGTIFRDDRKLGGLRQFTERFRARMVEMATSDADISVRTHSVELLDILREKGLLEPDDIDTVGKLVYDTEPRVRKAVVSFFTASVEESFDMKFEELGGQEAVDDGLPEENEDDYETPRVSWLRFKALAELLSAYDGDETSDVVEMQSADFLVSAGLESRYTIAAQAVLLELPVIKDWEVLAGMLLFDHSASTDNTGVAALLRQESKLNEREEVILLDVLNTLVKNTLTDVVEENAPAKKAKKTKAQIRELKEARDTASQHLAALIPKLLSKFGAAPDAAAAVLRLERLLNLEVFQELRQDSTAFSSLLENIRKQFTEHENQVVIAEASAALAHARSYEELEEITSGKMSALWEETCHSLASLCHGEELRVRGSMNASMANGVNNALLRIANLASISDPTEALEAPHTQKPRKSRRGAGAAKAQDRPSVTPINLILDLLLRGEPASGLTKDVDAIEDALTSNAIKSLFFYFLWHARALADADHPPSATALPTLIARRSTALSHLQRILRRRRAADDVRLAAAGLVLDLHAAFIRAAPLTNAALAPLAAPLAPDAEAQLVRALAAAEHDYARRAKRTLPAAADDDDDDALAADADADPEDSDDDADQDEGDADATGDAAPRHRALRAEQRLCTLAAKVVLALVAGCVEEPRFASGARRSSALRKRLLRHRARLGANYREICEKLEGGGEKGGKRKGGKGLPAMATAGVEGGGVEEDENEEVDVDEAEAEEARDAEEARLAAEREGKEERAGEGEDDGDSVVGD</sequence>
<feature type="region of interest" description="Disordered" evidence="1">
    <location>
        <begin position="716"/>
        <end position="742"/>
    </location>
</feature>
<dbReference type="GO" id="GO:0005634">
    <property type="term" value="C:nucleus"/>
    <property type="evidence" value="ECO:0007669"/>
    <property type="project" value="TreeGrafter"/>
</dbReference>
<dbReference type="InterPro" id="IPR056396">
    <property type="entry name" value="HEAT_SCC3-SA"/>
</dbReference>
<dbReference type="GO" id="GO:0003682">
    <property type="term" value="F:chromatin binding"/>
    <property type="evidence" value="ECO:0007669"/>
    <property type="project" value="TreeGrafter"/>
</dbReference>
<dbReference type="OrthoDB" id="498590at2759"/>
<protein>
    <recommendedName>
        <fullName evidence="2">SCD domain-containing protein</fullName>
    </recommendedName>
</protein>
<dbReference type="InterPro" id="IPR013721">
    <property type="entry name" value="STAG"/>
</dbReference>
<dbReference type="GO" id="GO:0007062">
    <property type="term" value="P:sister chromatid cohesion"/>
    <property type="evidence" value="ECO:0007669"/>
    <property type="project" value="UniProtKB-ARBA"/>
</dbReference>
<keyword evidence="4" id="KW-1185">Reference proteome</keyword>
<dbReference type="Pfam" id="PF24571">
    <property type="entry name" value="HEAT_SCC3-SA"/>
    <property type="match status" value="1"/>
</dbReference>
<accession>A0A5N6KTM2</accession>
<dbReference type="Pfam" id="PF08514">
    <property type="entry name" value="STAG"/>
    <property type="match status" value="1"/>
</dbReference>
<dbReference type="GO" id="GO:0000785">
    <property type="term" value="C:chromatin"/>
    <property type="evidence" value="ECO:0007669"/>
    <property type="project" value="TreeGrafter"/>
</dbReference>
<dbReference type="PANTHER" id="PTHR11199:SF0">
    <property type="entry name" value="LD34181P-RELATED"/>
    <property type="match status" value="1"/>
</dbReference>
<reference evidence="3 4" key="1">
    <citation type="submission" date="2019-06" db="EMBL/GenBank/DDBJ databases">
        <title>A chromosomal-level reference genome of Carpinus fangiana (Coryloideae, Betulaceae).</title>
        <authorList>
            <person name="Yang X."/>
            <person name="Wang Z."/>
            <person name="Zhang L."/>
            <person name="Hao G."/>
            <person name="Liu J."/>
            <person name="Yang Y."/>
        </authorList>
    </citation>
    <scope>NUCLEOTIDE SEQUENCE [LARGE SCALE GENOMIC DNA]</scope>
    <source>
        <strain evidence="3">Cfa_2016G</strain>
        <tissue evidence="3">Leaf</tissue>
    </source>
</reference>
<dbReference type="GO" id="GO:0008278">
    <property type="term" value="C:cohesin complex"/>
    <property type="evidence" value="ECO:0007669"/>
    <property type="project" value="TreeGrafter"/>
</dbReference>
<dbReference type="PANTHER" id="PTHR11199">
    <property type="entry name" value="STROMAL ANTIGEN"/>
    <property type="match status" value="1"/>
</dbReference>
<evidence type="ECO:0000256" key="1">
    <source>
        <dbReference type="SAM" id="MobiDB-lite"/>
    </source>
</evidence>
<proteinExistence type="predicted"/>
<dbReference type="EMBL" id="VIBQ01000012">
    <property type="protein sequence ID" value="KAB8343212.1"/>
    <property type="molecule type" value="Genomic_DNA"/>
</dbReference>
<feature type="compositionally biased region" description="Basic and acidic residues" evidence="1">
    <location>
        <begin position="1044"/>
        <end position="1067"/>
    </location>
</feature>
<feature type="domain" description="SCD" evidence="2">
    <location>
        <begin position="260"/>
        <end position="345"/>
    </location>
</feature>
<dbReference type="InterPro" id="IPR039662">
    <property type="entry name" value="Cohesin_Scc3/SA"/>
</dbReference>
<dbReference type="Proteomes" id="UP000327013">
    <property type="component" value="Unassembled WGS sequence"/>
</dbReference>
<dbReference type="PROSITE" id="PS51425">
    <property type="entry name" value="SCD"/>
    <property type="match status" value="1"/>
</dbReference>
<evidence type="ECO:0000313" key="3">
    <source>
        <dbReference type="EMBL" id="KAB8343212.1"/>
    </source>
</evidence>
<comment type="caution">
    <text evidence="3">The sequence shown here is derived from an EMBL/GenBank/DDBJ whole genome shotgun (WGS) entry which is preliminary data.</text>
</comment>
<organism evidence="3 4">
    <name type="scientific">Carpinus fangiana</name>
    <dbReference type="NCBI Taxonomy" id="176857"/>
    <lineage>
        <taxon>Eukaryota</taxon>
        <taxon>Viridiplantae</taxon>
        <taxon>Streptophyta</taxon>
        <taxon>Embryophyta</taxon>
        <taxon>Tracheophyta</taxon>
        <taxon>Spermatophyta</taxon>
        <taxon>Magnoliopsida</taxon>
        <taxon>eudicotyledons</taxon>
        <taxon>Gunneridae</taxon>
        <taxon>Pentapetalae</taxon>
        <taxon>rosids</taxon>
        <taxon>fabids</taxon>
        <taxon>Fagales</taxon>
        <taxon>Betulaceae</taxon>
        <taxon>Carpinus</taxon>
    </lineage>
</organism>
<dbReference type="InterPro" id="IPR011989">
    <property type="entry name" value="ARM-like"/>
</dbReference>
<feature type="compositionally biased region" description="Acidic residues" evidence="1">
    <location>
        <begin position="897"/>
        <end position="929"/>
    </location>
</feature>